<keyword evidence="2" id="KW-1185">Reference proteome</keyword>
<organism evidence="1 2">
    <name type="scientific">Streptomyces kaempferi</name>
    <dbReference type="NCBI Taxonomy" id="333725"/>
    <lineage>
        <taxon>Bacteria</taxon>
        <taxon>Bacillati</taxon>
        <taxon>Actinomycetota</taxon>
        <taxon>Actinomycetes</taxon>
        <taxon>Kitasatosporales</taxon>
        <taxon>Streptomycetaceae</taxon>
        <taxon>Streptomyces</taxon>
    </lineage>
</organism>
<dbReference type="EMBL" id="JBHTMM010000043">
    <property type="protein sequence ID" value="MFD1309849.1"/>
    <property type="molecule type" value="Genomic_DNA"/>
</dbReference>
<sequence>MSSNPTYGDVYDHKTFKQSATVTNLYTTGRGPTVEIAVTDGNGTYSTALHVEMLDLTYTKRT</sequence>
<reference evidence="2" key="1">
    <citation type="journal article" date="2019" name="Int. J. Syst. Evol. Microbiol.">
        <title>The Global Catalogue of Microorganisms (GCM) 10K type strain sequencing project: providing services to taxonomists for standard genome sequencing and annotation.</title>
        <authorList>
            <consortium name="The Broad Institute Genomics Platform"/>
            <consortium name="The Broad Institute Genome Sequencing Center for Infectious Disease"/>
            <person name="Wu L."/>
            <person name="Ma J."/>
        </authorList>
    </citation>
    <scope>NUCLEOTIDE SEQUENCE [LARGE SCALE GENOMIC DNA]</scope>
    <source>
        <strain evidence="2">CGMCC 4.7020</strain>
    </source>
</reference>
<protein>
    <submittedName>
        <fullName evidence="1">Uncharacterized protein</fullName>
    </submittedName>
</protein>
<evidence type="ECO:0000313" key="1">
    <source>
        <dbReference type="EMBL" id="MFD1309849.1"/>
    </source>
</evidence>
<gene>
    <name evidence="1" type="ORF">ACFQ5X_28810</name>
</gene>
<evidence type="ECO:0000313" key="2">
    <source>
        <dbReference type="Proteomes" id="UP001597058"/>
    </source>
</evidence>
<dbReference type="Proteomes" id="UP001597058">
    <property type="component" value="Unassembled WGS sequence"/>
</dbReference>
<dbReference type="RefSeq" id="WP_381329257.1">
    <property type="nucleotide sequence ID" value="NZ_JBHTMM010000043.1"/>
</dbReference>
<name>A0ABW3XLB3_9ACTN</name>
<accession>A0ABW3XLB3</accession>
<comment type="caution">
    <text evidence="1">The sequence shown here is derived from an EMBL/GenBank/DDBJ whole genome shotgun (WGS) entry which is preliminary data.</text>
</comment>
<proteinExistence type="predicted"/>